<feature type="coiled-coil region" evidence="2">
    <location>
        <begin position="231"/>
        <end position="265"/>
    </location>
</feature>
<dbReference type="Proteomes" id="UP001158049">
    <property type="component" value="Unassembled WGS sequence"/>
</dbReference>
<name>A0ABY1QP12_9BURK</name>
<dbReference type="PANTHER" id="PTHR33744">
    <property type="entry name" value="CARBOHYDRATE DIACID REGULATOR"/>
    <property type="match status" value="1"/>
</dbReference>
<dbReference type="RefSeq" id="WP_283444572.1">
    <property type="nucleotide sequence ID" value="NZ_FXUL01000022.1"/>
</dbReference>
<dbReference type="SUPFAM" id="SSF55781">
    <property type="entry name" value="GAF domain-like"/>
    <property type="match status" value="1"/>
</dbReference>
<dbReference type="InterPro" id="IPR042070">
    <property type="entry name" value="PucR_C-HTH_sf"/>
</dbReference>
<dbReference type="Pfam" id="PF13556">
    <property type="entry name" value="HTH_30"/>
    <property type="match status" value="1"/>
</dbReference>
<gene>
    <name evidence="4" type="ORF">SAMN06295970_12237</name>
</gene>
<dbReference type="Gene3D" id="1.10.10.2840">
    <property type="entry name" value="PucR C-terminal helix-turn-helix domain"/>
    <property type="match status" value="1"/>
</dbReference>
<reference evidence="4 5" key="1">
    <citation type="submission" date="2017-05" db="EMBL/GenBank/DDBJ databases">
        <authorList>
            <person name="Varghese N."/>
            <person name="Submissions S."/>
        </authorList>
    </citation>
    <scope>NUCLEOTIDE SEQUENCE [LARGE SCALE GENOMIC DNA]</scope>
    <source>
        <strain evidence="4 5">DSM 26001</strain>
    </source>
</reference>
<feature type="domain" description="GAF" evidence="3">
    <location>
        <begin position="84"/>
        <end position="235"/>
    </location>
</feature>
<keyword evidence="2" id="KW-0175">Coiled coil</keyword>
<dbReference type="Gene3D" id="3.30.450.40">
    <property type="match status" value="1"/>
</dbReference>
<dbReference type="InterPro" id="IPR029016">
    <property type="entry name" value="GAF-like_dom_sf"/>
</dbReference>
<sequence length="649" mass="70585">MNQTAQHIISDLIGLLHRDASPEEFAVRLAQAESLQADPGTNAGTVELVRMAMAIRNRLESQQQNEQGMLAVVESAKDLSSRLDLTELLRAIVTRARNLLGAQLTWLTVYDAENDKFRVLVSDGAISGSTTQMTVGRDLGVAGVVMTTRLPFSTADYLQDKRFPHDSLLDDTFRGEGIEALVGVPLLYDDEVTGLLFVADRYHRTHTALNISILSTLATHAAVAINNAKAFERANAAFQNAELARAQLERHARNVQSAAEAHEQLTSLLAKGASLGTICLSVAQLLGGSVIVIDEASQVISRATAPGYTGTAADGYAPHAAHSGAIRQALRESRLGGRSVIAYTQDGELCRVIAVIAGNEVLGAVLLYRFDELDETAVRTFERSSGIIGIVLLSQERMEATRNRDVSMLLRTLVSPRQDEPALTSDRAERFGLDLTQPISLMLVEIDDLKPAFIARRLRAHPPFSEILLDEVDGALVIVCGATRAQDILAELTSRAEREFGGKYRGVMSRPVKAAAEIPALYGTLRRALLVLGRIGIHGKIVAQDELALYSVLFETYDQASLKTFLNASIGELIAHDQRRGADLTNTLLSYFDSNQNATTTAARLGIHVNTVRQRLAAIEELLGYWGSPNRALEIHVALRLWSLSMRGA</sequence>
<protein>
    <submittedName>
        <fullName evidence="4">Sugar diacid utilization regulator</fullName>
    </submittedName>
</protein>
<evidence type="ECO:0000313" key="5">
    <source>
        <dbReference type="Proteomes" id="UP001158049"/>
    </source>
</evidence>
<dbReference type="PANTHER" id="PTHR33744:SF1">
    <property type="entry name" value="DNA-BINDING TRANSCRIPTIONAL ACTIVATOR ADER"/>
    <property type="match status" value="1"/>
</dbReference>
<dbReference type="SMART" id="SM00065">
    <property type="entry name" value="GAF"/>
    <property type="match status" value="1"/>
</dbReference>
<dbReference type="Pfam" id="PF17853">
    <property type="entry name" value="GGDEF_2"/>
    <property type="match status" value="1"/>
</dbReference>
<comment type="caution">
    <text evidence="4">The sequence shown here is derived from an EMBL/GenBank/DDBJ whole genome shotgun (WGS) entry which is preliminary data.</text>
</comment>
<organism evidence="4 5">
    <name type="scientific">Noviherbaspirillum suwonense</name>
    <dbReference type="NCBI Taxonomy" id="1224511"/>
    <lineage>
        <taxon>Bacteria</taxon>
        <taxon>Pseudomonadati</taxon>
        <taxon>Pseudomonadota</taxon>
        <taxon>Betaproteobacteria</taxon>
        <taxon>Burkholderiales</taxon>
        <taxon>Oxalobacteraceae</taxon>
        <taxon>Noviherbaspirillum</taxon>
    </lineage>
</organism>
<evidence type="ECO:0000256" key="2">
    <source>
        <dbReference type="SAM" id="Coils"/>
    </source>
</evidence>
<evidence type="ECO:0000256" key="1">
    <source>
        <dbReference type="ARBA" id="ARBA00006754"/>
    </source>
</evidence>
<dbReference type="InterPro" id="IPR041522">
    <property type="entry name" value="CdaR_GGDEF"/>
</dbReference>
<keyword evidence="5" id="KW-1185">Reference proteome</keyword>
<comment type="similarity">
    <text evidence="1">Belongs to the CdaR family.</text>
</comment>
<evidence type="ECO:0000313" key="4">
    <source>
        <dbReference type="EMBL" id="SMP75119.1"/>
    </source>
</evidence>
<proteinExistence type="inferred from homology"/>
<dbReference type="Pfam" id="PF13185">
    <property type="entry name" value="GAF_2"/>
    <property type="match status" value="1"/>
</dbReference>
<dbReference type="InterPro" id="IPR025736">
    <property type="entry name" value="PucR_C-HTH_dom"/>
</dbReference>
<accession>A0ABY1QP12</accession>
<dbReference type="InterPro" id="IPR003018">
    <property type="entry name" value="GAF"/>
</dbReference>
<dbReference type="EMBL" id="FXUL01000022">
    <property type="protein sequence ID" value="SMP75119.1"/>
    <property type="molecule type" value="Genomic_DNA"/>
</dbReference>
<dbReference type="InterPro" id="IPR051448">
    <property type="entry name" value="CdaR-like_regulators"/>
</dbReference>
<evidence type="ECO:0000259" key="3">
    <source>
        <dbReference type="SMART" id="SM00065"/>
    </source>
</evidence>